<proteinExistence type="predicted"/>
<dbReference type="Proteomes" id="UP001529491">
    <property type="component" value="Chromosome"/>
</dbReference>
<gene>
    <name evidence="1" type="ORF">RGE70_14035</name>
</gene>
<dbReference type="EMBL" id="CP136522">
    <property type="protein sequence ID" value="WOT04432.1"/>
    <property type="molecule type" value="Genomic_DNA"/>
</dbReference>
<reference evidence="1 2" key="1">
    <citation type="submission" date="2023-10" db="EMBL/GenBank/DDBJ databases">
        <title>Complete genome sequence of Shewanella sp. DAU334.</title>
        <authorList>
            <person name="Lee Y.-S."/>
            <person name="Jeong H.-R."/>
            <person name="Hwang E.-J."/>
            <person name="Choi Y.-L."/>
            <person name="Kim G.-D."/>
        </authorList>
    </citation>
    <scope>NUCLEOTIDE SEQUENCE [LARGE SCALE GENOMIC DNA]</scope>
    <source>
        <strain evidence="1 2">DAU334</strain>
    </source>
</reference>
<sequence>MKQKTLLVKSYFAKIETDKREQMWAANPKTSQWEYSSCKVDSERLNNDLQQAIAQLNDDGYQVVQITPITSGDFQFSDHSTDPHLLGSSVSTAGGYGYGFSYTDSLVILAEQSQPQPTTDTGTEMVTDKIDITDAVIIVD</sequence>
<name>A0ABZ0JVU9_9GAMM</name>
<evidence type="ECO:0000313" key="1">
    <source>
        <dbReference type="EMBL" id="WOT04432.1"/>
    </source>
</evidence>
<evidence type="ECO:0000313" key="2">
    <source>
        <dbReference type="Proteomes" id="UP001529491"/>
    </source>
</evidence>
<accession>A0ABZ0JVU9</accession>
<keyword evidence="2" id="KW-1185">Reference proteome</keyword>
<protein>
    <submittedName>
        <fullName evidence="1">Uncharacterized protein</fullName>
    </submittedName>
</protein>
<dbReference type="RefSeq" id="WP_310472061.1">
    <property type="nucleotide sequence ID" value="NZ_CP136522.1"/>
</dbReference>
<organism evidence="1 2">
    <name type="scientific">Shewanella youngdeokensis</name>
    <dbReference type="NCBI Taxonomy" id="2999068"/>
    <lineage>
        <taxon>Bacteria</taxon>
        <taxon>Pseudomonadati</taxon>
        <taxon>Pseudomonadota</taxon>
        <taxon>Gammaproteobacteria</taxon>
        <taxon>Alteromonadales</taxon>
        <taxon>Shewanellaceae</taxon>
        <taxon>Shewanella</taxon>
    </lineage>
</organism>